<evidence type="ECO:0000313" key="2">
    <source>
        <dbReference type="Proteomes" id="UP000677913"/>
    </source>
</evidence>
<gene>
    <name evidence="1" type="ORF">KGA66_28355</name>
</gene>
<proteinExistence type="predicted"/>
<evidence type="ECO:0000313" key="1">
    <source>
        <dbReference type="EMBL" id="MBS2966979.1"/>
    </source>
</evidence>
<sequence>WVGERPGSFPPIVLNLTDGESTDGDPSEAAARLRSLATADGPVLLFNLHVSNGSATPVVFPDRDDSLPDAFARLLFGMSSVLPPHMKSYAAGEGLPVSDASRGFVFNADIASVVQFLDIGTRATDLR</sequence>
<dbReference type="AlphaFoldDB" id="A0A8J7WXM4"/>
<dbReference type="Proteomes" id="UP000677913">
    <property type="component" value="Unassembled WGS sequence"/>
</dbReference>
<dbReference type="EMBL" id="JAGSXH010000243">
    <property type="protein sequence ID" value="MBS2966979.1"/>
    <property type="molecule type" value="Genomic_DNA"/>
</dbReference>
<name>A0A8J7WXM4_9ACTN</name>
<protein>
    <recommendedName>
        <fullName evidence="3">VWA domain-containing protein</fullName>
    </recommendedName>
</protein>
<feature type="non-terminal residue" evidence="1">
    <location>
        <position position="1"/>
    </location>
</feature>
<evidence type="ECO:0008006" key="3">
    <source>
        <dbReference type="Google" id="ProtNLM"/>
    </source>
</evidence>
<accession>A0A8J7WXM4</accession>
<reference evidence="1" key="1">
    <citation type="submission" date="2021-04" db="EMBL/GenBank/DDBJ databases">
        <title>Genome based classification of Actinospica acidithermotolerans sp. nov., an actinobacterium isolated from an Indonesian hot spring.</title>
        <authorList>
            <person name="Kusuma A.B."/>
            <person name="Putra K.E."/>
            <person name="Nafisah S."/>
            <person name="Loh J."/>
            <person name="Nouioui I."/>
            <person name="Goodfellow M."/>
        </authorList>
    </citation>
    <scope>NUCLEOTIDE SEQUENCE</scope>
    <source>
        <strain evidence="1">DSM 45618</strain>
    </source>
</reference>
<comment type="caution">
    <text evidence="1">The sequence shown here is derived from an EMBL/GenBank/DDBJ whole genome shotgun (WGS) entry which is preliminary data.</text>
</comment>
<organism evidence="1 2">
    <name type="scientific">Actinocrinis puniceicyclus</name>
    <dbReference type="NCBI Taxonomy" id="977794"/>
    <lineage>
        <taxon>Bacteria</taxon>
        <taxon>Bacillati</taxon>
        <taxon>Actinomycetota</taxon>
        <taxon>Actinomycetes</taxon>
        <taxon>Catenulisporales</taxon>
        <taxon>Actinospicaceae</taxon>
        <taxon>Actinocrinis</taxon>
    </lineage>
</organism>
<keyword evidence="2" id="KW-1185">Reference proteome</keyword>